<keyword evidence="1" id="KW-0732">Signal</keyword>
<protein>
    <submittedName>
        <fullName evidence="2">Histidine phosphatase superfamily (Branch 1)</fullName>
    </submittedName>
</protein>
<accession>A0A1H8DNT7</accession>
<dbReference type="Pfam" id="PF00300">
    <property type="entry name" value="His_Phos_1"/>
    <property type="match status" value="1"/>
</dbReference>
<dbReference type="Gene3D" id="3.40.50.1240">
    <property type="entry name" value="Phosphoglycerate mutase-like"/>
    <property type="match status" value="1"/>
</dbReference>
<name>A0A1H8DNT7_9RHOB</name>
<evidence type="ECO:0000313" key="2">
    <source>
        <dbReference type="EMBL" id="SEN08873.1"/>
    </source>
</evidence>
<reference evidence="3" key="1">
    <citation type="submission" date="2016-10" db="EMBL/GenBank/DDBJ databases">
        <authorList>
            <person name="Varghese N."/>
            <person name="Submissions S."/>
        </authorList>
    </citation>
    <scope>NUCLEOTIDE SEQUENCE [LARGE SCALE GENOMIC DNA]</scope>
    <source>
        <strain evidence="3">DSM 26893</strain>
    </source>
</reference>
<dbReference type="AlphaFoldDB" id="A0A1H8DNT7"/>
<organism evidence="2 3">
    <name type="scientific">Palleronia pelagia</name>
    <dbReference type="NCBI Taxonomy" id="387096"/>
    <lineage>
        <taxon>Bacteria</taxon>
        <taxon>Pseudomonadati</taxon>
        <taxon>Pseudomonadota</taxon>
        <taxon>Alphaproteobacteria</taxon>
        <taxon>Rhodobacterales</taxon>
        <taxon>Roseobacteraceae</taxon>
        <taxon>Palleronia</taxon>
    </lineage>
</organism>
<keyword evidence="3" id="KW-1185">Reference proteome</keyword>
<feature type="chain" id="PRO_5011731999" evidence="1">
    <location>
        <begin position="22"/>
        <end position="182"/>
    </location>
</feature>
<dbReference type="CDD" id="cd07067">
    <property type="entry name" value="HP_PGM_like"/>
    <property type="match status" value="1"/>
</dbReference>
<feature type="signal peptide" evidence="1">
    <location>
        <begin position="1"/>
        <end position="21"/>
    </location>
</feature>
<sequence>MTFLRSVLIALCLAAPMSASANDWHRLSEPGVMAIMRHALAPGTGDPANFTLGDCSTQRNLDERGRHQARRLGAALRERGIRFDRVLTSQWCRSRETAELLEVGPVVDEPELNSTFAGRGDSGAQTQRMREIIAAADGRLMMVSHQVNIRDLTGQSTRSGEVLLIREGEDGIEVVGEILVAP</sequence>
<dbReference type="Proteomes" id="UP000199372">
    <property type="component" value="Unassembled WGS sequence"/>
</dbReference>
<dbReference type="InterPro" id="IPR029033">
    <property type="entry name" value="His_PPase_superfam"/>
</dbReference>
<gene>
    <name evidence="2" type="ORF">SAMN04488011_102412</name>
</gene>
<evidence type="ECO:0000313" key="3">
    <source>
        <dbReference type="Proteomes" id="UP000199372"/>
    </source>
</evidence>
<dbReference type="EMBL" id="FOCM01000002">
    <property type="protein sequence ID" value="SEN08873.1"/>
    <property type="molecule type" value="Genomic_DNA"/>
</dbReference>
<dbReference type="OrthoDB" id="2237472at2"/>
<proteinExistence type="predicted"/>
<dbReference type="SUPFAM" id="SSF53254">
    <property type="entry name" value="Phosphoglycerate mutase-like"/>
    <property type="match status" value="1"/>
</dbReference>
<evidence type="ECO:0000256" key="1">
    <source>
        <dbReference type="SAM" id="SignalP"/>
    </source>
</evidence>
<dbReference type="RefSeq" id="WP_091844719.1">
    <property type="nucleotide sequence ID" value="NZ_FOCM01000002.1"/>
</dbReference>
<dbReference type="InterPro" id="IPR013078">
    <property type="entry name" value="His_Pase_superF_clade-1"/>
</dbReference>